<evidence type="ECO:0000313" key="4">
    <source>
        <dbReference type="Proteomes" id="UP001176940"/>
    </source>
</evidence>
<keyword evidence="4" id="KW-1185">Reference proteome</keyword>
<proteinExistence type="predicted"/>
<keyword evidence="2" id="KW-0472">Membrane</keyword>
<name>A0ABN9M9I0_9NEOB</name>
<evidence type="ECO:0000313" key="3">
    <source>
        <dbReference type="EMBL" id="CAJ0962395.1"/>
    </source>
</evidence>
<accession>A0ABN9M9I0</accession>
<feature type="region of interest" description="Disordered" evidence="1">
    <location>
        <begin position="81"/>
        <end position="168"/>
    </location>
</feature>
<protein>
    <submittedName>
        <fullName evidence="3">Uncharacterized protein</fullName>
    </submittedName>
</protein>
<feature type="compositionally biased region" description="Polar residues" evidence="1">
    <location>
        <begin position="104"/>
        <end position="120"/>
    </location>
</feature>
<gene>
    <name evidence="3" type="ORF">RIMI_LOCUS18166898</name>
</gene>
<dbReference type="Proteomes" id="UP001176940">
    <property type="component" value="Unassembled WGS sequence"/>
</dbReference>
<evidence type="ECO:0000256" key="2">
    <source>
        <dbReference type="SAM" id="Phobius"/>
    </source>
</evidence>
<comment type="caution">
    <text evidence="3">The sequence shown here is derived from an EMBL/GenBank/DDBJ whole genome shotgun (WGS) entry which is preliminary data.</text>
</comment>
<organism evidence="3 4">
    <name type="scientific">Ranitomeya imitator</name>
    <name type="common">mimic poison frog</name>
    <dbReference type="NCBI Taxonomy" id="111125"/>
    <lineage>
        <taxon>Eukaryota</taxon>
        <taxon>Metazoa</taxon>
        <taxon>Chordata</taxon>
        <taxon>Craniata</taxon>
        <taxon>Vertebrata</taxon>
        <taxon>Euteleostomi</taxon>
        <taxon>Amphibia</taxon>
        <taxon>Batrachia</taxon>
        <taxon>Anura</taxon>
        <taxon>Neobatrachia</taxon>
        <taxon>Hyloidea</taxon>
        <taxon>Dendrobatidae</taxon>
        <taxon>Dendrobatinae</taxon>
        <taxon>Ranitomeya</taxon>
    </lineage>
</organism>
<evidence type="ECO:0000256" key="1">
    <source>
        <dbReference type="SAM" id="MobiDB-lite"/>
    </source>
</evidence>
<keyword evidence="2" id="KW-1133">Transmembrane helix</keyword>
<feature type="transmembrane region" description="Helical" evidence="2">
    <location>
        <begin position="30"/>
        <end position="47"/>
    </location>
</feature>
<reference evidence="3" key="1">
    <citation type="submission" date="2023-07" db="EMBL/GenBank/DDBJ databases">
        <authorList>
            <person name="Stuckert A."/>
        </authorList>
    </citation>
    <scope>NUCLEOTIDE SEQUENCE</scope>
</reference>
<sequence>METNFSTVDSSFSKQTLYALGFQPLDLGEWTFITPTLLVLIGLLGFAEEFKEGFKDVWKHINSKKTLDTKDKDEDVVKDLGALTPDVPPDSTSFPDLVPERPTINGSIEQSCSQQNFGSQDSKENPVLPDVEQFWHEREANPSDQNNDPTPWEHEEDTVVSERSVPQM</sequence>
<dbReference type="EMBL" id="CAUEEQ010054693">
    <property type="protein sequence ID" value="CAJ0962395.1"/>
    <property type="molecule type" value="Genomic_DNA"/>
</dbReference>
<keyword evidence="2" id="KW-0812">Transmembrane</keyword>